<dbReference type="EMBL" id="HACG01039199">
    <property type="protein sequence ID" value="CEK86064.1"/>
    <property type="molecule type" value="Transcribed_RNA"/>
</dbReference>
<evidence type="ECO:0000256" key="1">
    <source>
        <dbReference type="SAM" id="SignalP"/>
    </source>
</evidence>
<feature type="signal peptide" evidence="1">
    <location>
        <begin position="1"/>
        <end position="18"/>
    </location>
</feature>
<sequence>MQFYTFLINISSFSLVLASNQLCSVNTTFKSAPHFNLFVIARSKIQVANVIKVSGKCSFQKYQVFPNLV</sequence>
<reference evidence="2" key="1">
    <citation type="submission" date="2014-12" db="EMBL/GenBank/DDBJ databases">
        <title>Insight into the proteome of Arion vulgaris.</title>
        <authorList>
            <person name="Aradska J."/>
            <person name="Bulat T."/>
            <person name="Smidak R."/>
            <person name="Sarate P."/>
            <person name="Gangsoo J."/>
            <person name="Sialana F."/>
            <person name="Bilban M."/>
            <person name="Lubec G."/>
        </authorList>
    </citation>
    <scope>NUCLEOTIDE SEQUENCE</scope>
    <source>
        <tissue evidence="2">Skin</tissue>
    </source>
</reference>
<dbReference type="AlphaFoldDB" id="A0A0B7AYE3"/>
<gene>
    <name evidence="2" type="primary">ORF151601</name>
</gene>
<accession>A0A0B7AYE3</accession>
<name>A0A0B7AYE3_9EUPU</name>
<proteinExistence type="predicted"/>
<keyword evidence="1" id="KW-0732">Signal</keyword>
<protein>
    <recommendedName>
        <fullName evidence="3">Secreted protein</fullName>
    </recommendedName>
</protein>
<evidence type="ECO:0000313" key="2">
    <source>
        <dbReference type="EMBL" id="CEK86064.1"/>
    </source>
</evidence>
<organism evidence="2">
    <name type="scientific">Arion vulgaris</name>
    <dbReference type="NCBI Taxonomy" id="1028688"/>
    <lineage>
        <taxon>Eukaryota</taxon>
        <taxon>Metazoa</taxon>
        <taxon>Spiralia</taxon>
        <taxon>Lophotrochozoa</taxon>
        <taxon>Mollusca</taxon>
        <taxon>Gastropoda</taxon>
        <taxon>Heterobranchia</taxon>
        <taxon>Euthyneura</taxon>
        <taxon>Panpulmonata</taxon>
        <taxon>Eupulmonata</taxon>
        <taxon>Stylommatophora</taxon>
        <taxon>Helicina</taxon>
        <taxon>Arionoidea</taxon>
        <taxon>Arionidae</taxon>
        <taxon>Arion</taxon>
    </lineage>
</organism>
<evidence type="ECO:0008006" key="3">
    <source>
        <dbReference type="Google" id="ProtNLM"/>
    </source>
</evidence>
<feature type="chain" id="PRO_5002113270" description="Secreted protein" evidence="1">
    <location>
        <begin position="19"/>
        <end position="69"/>
    </location>
</feature>